<gene>
    <name evidence="2" type="ORF">GEM_5018</name>
</gene>
<proteinExistence type="predicted"/>
<dbReference type="AlphaFoldDB" id="A0A9W3PC93"/>
<dbReference type="KEGG" id="bct:GEM_5018"/>
<evidence type="ECO:0000313" key="3">
    <source>
        <dbReference type="Proteomes" id="UP000032866"/>
    </source>
</evidence>
<dbReference type="EMBL" id="CP003775">
    <property type="protein sequence ID" value="AFQ51405.1"/>
    <property type="molecule type" value="Genomic_DNA"/>
</dbReference>
<organism evidence="2 3">
    <name type="scientific">Burkholderia cepacia GG4</name>
    <dbReference type="NCBI Taxonomy" id="1009846"/>
    <lineage>
        <taxon>Bacteria</taxon>
        <taxon>Pseudomonadati</taxon>
        <taxon>Pseudomonadota</taxon>
        <taxon>Betaproteobacteria</taxon>
        <taxon>Burkholderiales</taxon>
        <taxon>Burkholderiaceae</taxon>
        <taxon>Burkholderia</taxon>
        <taxon>Burkholderia cepacia complex</taxon>
    </lineage>
</organism>
<reference evidence="2 3" key="1">
    <citation type="journal article" date="2012" name="J. Bacteriol.">
        <title>Complete Genome Sequence of Burkholderia sp. Strain GG4, a Betaproteobacterium That Reduces 3-Oxo-N-Acylhomoserine Lactones and Produces Different N-Acylhomoserine Lactones.</title>
        <authorList>
            <person name="Hong K.W."/>
            <person name="Koh C.L."/>
            <person name="Sam C.K."/>
            <person name="Yin W.F."/>
            <person name="Chan K.G."/>
        </authorList>
    </citation>
    <scope>NUCLEOTIDE SEQUENCE [LARGE SCALE GENOMIC DNA]</scope>
    <source>
        <strain evidence="2 3">GG4</strain>
    </source>
</reference>
<dbReference type="Proteomes" id="UP000032866">
    <property type="component" value="Chromosome 2"/>
</dbReference>
<feature type="region of interest" description="Disordered" evidence="1">
    <location>
        <begin position="35"/>
        <end position="57"/>
    </location>
</feature>
<evidence type="ECO:0000313" key="2">
    <source>
        <dbReference type="EMBL" id="AFQ51405.1"/>
    </source>
</evidence>
<evidence type="ECO:0000256" key="1">
    <source>
        <dbReference type="SAM" id="MobiDB-lite"/>
    </source>
</evidence>
<dbReference type="RefSeq" id="WP_014900162.1">
    <property type="nucleotide sequence ID" value="NC_018514.1"/>
</dbReference>
<name>A0A9W3PC93_BURCE</name>
<sequence length="57" mass="6176">MCGIVGAVAQRDIVPILIQVHSYRRELSHTVDTFAGRDAANAAPGDDFTGLPRRSPR</sequence>
<protein>
    <submittedName>
        <fullName evidence="2">Uncharacterized protein</fullName>
    </submittedName>
</protein>
<accession>A0A9W3PC93</accession>